<dbReference type="Gene3D" id="1.25.40.10">
    <property type="entry name" value="Tetratricopeptide repeat domain"/>
    <property type="match status" value="1"/>
</dbReference>
<sequence length="191" mass="21442">LNAAREWCERALELNPEMPCALILMALIFTAQNDYKAALELVIEALNDFPSNFALLVLKLKLDVKFGRTEEALSTSNSLLQFWRKTDPSYSFGGGSDIIAPNISNYVTEKNRCESIARGSVARSMSSRDAMTPIAPMFTAPLGIIASSTSMIGTSNLDLSGQYYYLYNGKLCYRIVYFLFVYSIHFLFVYF</sequence>
<proteinExistence type="inferred from homology"/>
<evidence type="ECO:0000256" key="2">
    <source>
        <dbReference type="ARBA" id="ARBA00038251"/>
    </source>
</evidence>
<dbReference type="GO" id="GO:0072659">
    <property type="term" value="P:protein localization to plasma membrane"/>
    <property type="evidence" value="ECO:0007669"/>
    <property type="project" value="TreeGrafter"/>
</dbReference>
<reference evidence="4" key="1">
    <citation type="submission" date="2017-02" db="UniProtKB">
        <authorList>
            <consortium name="WormBaseParasite"/>
        </authorList>
    </citation>
    <scope>IDENTIFICATION</scope>
</reference>
<dbReference type="SUPFAM" id="SSF48452">
    <property type="entry name" value="TPR-like"/>
    <property type="match status" value="1"/>
</dbReference>
<evidence type="ECO:0000256" key="3">
    <source>
        <dbReference type="SAM" id="Phobius"/>
    </source>
</evidence>
<dbReference type="InterPro" id="IPR011990">
    <property type="entry name" value="TPR-like_helical_dom_sf"/>
</dbReference>
<keyword evidence="3" id="KW-0812">Transmembrane</keyword>
<dbReference type="PANTHER" id="PTHR23083:SF464">
    <property type="entry name" value="TETRATRICOPEPTIDE REPEAT DOMAIN 7, ISOFORM A"/>
    <property type="match status" value="1"/>
</dbReference>
<dbReference type="InterPro" id="IPR051722">
    <property type="entry name" value="Endocytosis_PI4K-reg_protein"/>
</dbReference>
<accession>A0A0M3J9P9</accession>
<keyword evidence="3" id="KW-0472">Membrane</keyword>
<dbReference type="GO" id="GO:0005886">
    <property type="term" value="C:plasma membrane"/>
    <property type="evidence" value="ECO:0007669"/>
    <property type="project" value="TreeGrafter"/>
</dbReference>
<protein>
    <submittedName>
        <fullName evidence="4">Tetratricopeptide repeat protein, tpr, putative (inferred by orthology to a S. mansoni protein)</fullName>
    </submittedName>
</protein>
<dbReference type="PANTHER" id="PTHR23083">
    <property type="entry name" value="TETRATRICOPEPTIDE REPEAT PROTEIN, TPR"/>
    <property type="match status" value="1"/>
</dbReference>
<feature type="transmembrane region" description="Helical" evidence="3">
    <location>
        <begin position="133"/>
        <end position="153"/>
    </location>
</feature>
<comment type="function">
    <text evidence="1">Involved in endocytosis.</text>
</comment>
<comment type="similarity">
    <text evidence="2">Belongs to the YPP1 family.</text>
</comment>
<organism evidence="4">
    <name type="scientific">Anisakis simplex</name>
    <name type="common">Herring worm</name>
    <dbReference type="NCBI Taxonomy" id="6269"/>
    <lineage>
        <taxon>Eukaryota</taxon>
        <taxon>Metazoa</taxon>
        <taxon>Ecdysozoa</taxon>
        <taxon>Nematoda</taxon>
        <taxon>Chromadorea</taxon>
        <taxon>Rhabditida</taxon>
        <taxon>Spirurina</taxon>
        <taxon>Ascaridomorpha</taxon>
        <taxon>Ascaridoidea</taxon>
        <taxon>Anisakidae</taxon>
        <taxon>Anisakis</taxon>
        <taxon>Anisakis simplex complex</taxon>
    </lineage>
</organism>
<dbReference type="AlphaFoldDB" id="A0A0M3J9P9"/>
<keyword evidence="3" id="KW-1133">Transmembrane helix</keyword>
<feature type="transmembrane region" description="Helical" evidence="3">
    <location>
        <begin position="173"/>
        <end position="190"/>
    </location>
</feature>
<dbReference type="WBParaSite" id="ASIM_0000431801-mRNA-1">
    <property type="protein sequence ID" value="ASIM_0000431801-mRNA-1"/>
    <property type="gene ID" value="ASIM_0000431801"/>
</dbReference>
<name>A0A0M3J9P9_ANISI</name>
<dbReference type="GO" id="GO:0046854">
    <property type="term" value="P:phosphatidylinositol phosphate biosynthetic process"/>
    <property type="evidence" value="ECO:0007669"/>
    <property type="project" value="TreeGrafter"/>
</dbReference>
<evidence type="ECO:0000313" key="4">
    <source>
        <dbReference type="WBParaSite" id="ASIM_0000431801-mRNA-1"/>
    </source>
</evidence>
<evidence type="ECO:0000256" key="1">
    <source>
        <dbReference type="ARBA" id="ARBA00002550"/>
    </source>
</evidence>